<dbReference type="AlphaFoldDB" id="A0A062V8G2"/>
<dbReference type="OrthoDB" id="12132at2157"/>
<keyword evidence="2" id="KW-1185">Reference proteome</keyword>
<evidence type="ECO:0008006" key="3">
    <source>
        <dbReference type="Google" id="ProtNLM"/>
    </source>
</evidence>
<evidence type="ECO:0000313" key="2">
    <source>
        <dbReference type="Proteomes" id="UP000027153"/>
    </source>
</evidence>
<organism evidence="1 2">
    <name type="scientific">Candidatus Methanoperedens nitratireducens</name>
    <dbReference type="NCBI Taxonomy" id="1392998"/>
    <lineage>
        <taxon>Archaea</taxon>
        <taxon>Methanobacteriati</taxon>
        <taxon>Methanobacteriota</taxon>
        <taxon>Stenosarchaea group</taxon>
        <taxon>Methanomicrobia</taxon>
        <taxon>Methanosarcinales</taxon>
        <taxon>ANME-2 cluster</taxon>
        <taxon>Candidatus Methanoperedentaceae</taxon>
        <taxon>Candidatus Methanoperedens</taxon>
    </lineage>
</organism>
<dbReference type="Gene3D" id="3.30.70.2970">
    <property type="entry name" value="Protein of unknown function (DUF541), domain 2"/>
    <property type="match status" value="1"/>
</dbReference>
<comment type="caution">
    <text evidence="1">The sequence shown here is derived from an EMBL/GenBank/DDBJ whole genome shotgun (WGS) entry which is preliminary data.</text>
</comment>
<dbReference type="PANTHER" id="PTHR34387:SF2">
    <property type="entry name" value="SLR1258 PROTEIN"/>
    <property type="match status" value="1"/>
</dbReference>
<dbReference type="Gene3D" id="3.30.110.170">
    <property type="entry name" value="Protein of unknown function (DUF541), domain 1"/>
    <property type="match status" value="1"/>
</dbReference>
<dbReference type="InterPro" id="IPR007497">
    <property type="entry name" value="SIMPL/DUF541"/>
</dbReference>
<reference evidence="1 2" key="1">
    <citation type="journal article" date="2013" name="Nature">
        <title>Anaerobic oxidation of methane coupled to nitrate reduction in a novel archaeal lineage.</title>
        <authorList>
            <person name="Haroon M.F."/>
            <person name="Hu S."/>
            <person name="Shi Y."/>
            <person name="Imelfort M."/>
            <person name="Keller J."/>
            <person name="Hugenholtz P."/>
            <person name="Yuan Z."/>
            <person name="Tyson G.W."/>
        </authorList>
    </citation>
    <scope>NUCLEOTIDE SEQUENCE [LARGE SCALE GENOMIC DNA]</scope>
    <source>
        <strain evidence="1 2">ANME-2d</strain>
    </source>
</reference>
<proteinExistence type="predicted"/>
<dbReference type="GO" id="GO:0006974">
    <property type="term" value="P:DNA damage response"/>
    <property type="evidence" value="ECO:0007669"/>
    <property type="project" value="TreeGrafter"/>
</dbReference>
<accession>A0A062V8G2</accession>
<dbReference type="Pfam" id="PF04402">
    <property type="entry name" value="SIMPL"/>
    <property type="match status" value="1"/>
</dbReference>
<protein>
    <recommendedName>
        <fullName evidence="3">Outer membrane protein</fullName>
    </recommendedName>
</protein>
<gene>
    <name evidence="1" type="ORF">ANME2D_00653</name>
</gene>
<dbReference type="PATRIC" id="fig|1392998.3.peg.262"/>
<dbReference type="RefSeq" id="WP_048089072.1">
    <property type="nucleotide sequence ID" value="NZ_JMIY01000001.1"/>
</dbReference>
<name>A0A062V8G2_9EURY</name>
<sequence length="255" mass="26977" precursor="true">MSQRTSNSKLYMLLFILSIAVLVIAAESYVFAAAGGVDANPAEQNSEQKWLSVSGSASVPVVPDTASISLGVITQATTAKEASEKNAASMNAVISALKDLGLQDRDIQTSLLSIQPVYSTEEGDIPTIIGYSASNSVQVTTKMLDKLSDIIDRSVAAGANQVSGISFIVSEEMQKQVRDGLITDAVEDAEDKANKLAESLKVRIVGVKTSSISEGDLLQPFISAPVALERIATPILPGESRITLSVQVTYIIEDE</sequence>
<dbReference type="InterPro" id="IPR052022">
    <property type="entry name" value="26kDa_periplasmic_antigen"/>
</dbReference>
<evidence type="ECO:0000313" key="1">
    <source>
        <dbReference type="EMBL" id="KCZ73582.1"/>
    </source>
</evidence>
<dbReference type="PANTHER" id="PTHR34387">
    <property type="entry name" value="SLR1258 PROTEIN"/>
    <property type="match status" value="1"/>
</dbReference>
<dbReference type="EMBL" id="JMIY01000001">
    <property type="protein sequence ID" value="KCZ73582.1"/>
    <property type="molecule type" value="Genomic_DNA"/>
</dbReference>
<dbReference type="Proteomes" id="UP000027153">
    <property type="component" value="Unassembled WGS sequence"/>
</dbReference>